<proteinExistence type="predicted"/>
<dbReference type="InterPro" id="IPR027417">
    <property type="entry name" value="P-loop_NTPase"/>
</dbReference>
<organism evidence="3">
    <name type="scientific">uncultured Caudovirales phage</name>
    <dbReference type="NCBI Taxonomy" id="2100421"/>
    <lineage>
        <taxon>Viruses</taxon>
        <taxon>Duplodnaviria</taxon>
        <taxon>Heunggongvirae</taxon>
        <taxon>Uroviricota</taxon>
        <taxon>Caudoviricetes</taxon>
        <taxon>Peduoviridae</taxon>
        <taxon>Maltschvirus</taxon>
        <taxon>Maltschvirus maltsch</taxon>
    </lineage>
</organism>
<dbReference type="Pfam" id="PF03796">
    <property type="entry name" value="DnaB_C"/>
    <property type="match status" value="1"/>
</dbReference>
<dbReference type="PROSITE" id="PS51199">
    <property type="entry name" value="SF4_HELICASE"/>
    <property type="match status" value="1"/>
</dbReference>
<gene>
    <name evidence="3" type="ORF">UFOVP755_22</name>
</gene>
<dbReference type="Gene3D" id="3.40.50.300">
    <property type="entry name" value="P-loop containing nucleotide triphosphate hydrolases"/>
    <property type="match status" value="1"/>
</dbReference>
<feature type="domain" description="SF4 helicase" evidence="2">
    <location>
        <begin position="152"/>
        <end position="410"/>
    </location>
</feature>
<evidence type="ECO:0000256" key="1">
    <source>
        <dbReference type="SAM" id="MobiDB-lite"/>
    </source>
</evidence>
<accession>A0A6J7XAK5</accession>
<evidence type="ECO:0000313" key="3">
    <source>
        <dbReference type="EMBL" id="CAB5225952.1"/>
    </source>
</evidence>
<dbReference type="SUPFAM" id="SSF52540">
    <property type="entry name" value="P-loop containing nucleoside triphosphate hydrolases"/>
    <property type="match status" value="1"/>
</dbReference>
<keyword evidence="3" id="KW-0378">Hydrolase</keyword>
<reference evidence="3" key="1">
    <citation type="submission" date="2020-05" db="EMBL/GenBank/DDBJ databases">
        <authorList>
            <person name="Chiriac C."/>
            <person name="Salcher M."/>
            <person name="Ghai R."/>
            <person name="Kavagutti S V."/>
        </authorList>
    </citation>
    <scope>NUCLEOTIDE SEQUENCE</scope>
</reference>
<evidence type="ECO:0000259" key="2">
    <source>
        <dbReference type="PROSITE" id="PS51199"/>
    </source>
</evidence>
<dbReference type="PANTHER" id="PTHR30153">
    <property type="entry name" value="REPLICATIVE DNA HELICASE DNAB"/>
    <property type="match status" value="1"/>
</dbReference>
<keyword evidence="3" id="KW-0067">ATP-binding</keyword>
<dbReference type="InterPro" id="IPR007694">
    <property type="entry name" value="DNA_helicase_DnaB-like_C"/>
</dbReference>
<keyword evidence="3" id="KW-0547">Nucleotide-binding</keyword>
<name>A0A6J7XAK5_9CAUD</name>
<dbReference type="PANTHER" id="PTHR30153:SF2">
    <property type="entry name" value="REPLICATIVE DNA HELICASE"/>
    <property type="match status" value="1"/>
</dbReference>
<dbReference type="GO" id="GO:0006260">
    <property type="term" value="P:DNA replication"/>
    <property type="evidence" value="ECO:0007669"/>
    <property type="project" value="InterPro"/>
</dbReference>
<feature type="region of interest" description="Disordered" evidence="1">
    <location>
        <begin position="462"/>
        <end position="483"/>
    </location>
</feature>
<keyword evidence="3" id="KW-0347">Helicase</keyword>
<protein>
    <submittedName>
        <fullName evidence="3">DnaB Replicative DNA helicase</fullName>
    </submittedName>
</protein>
<sequence>MDISGHIFSRIILDDQTTIQKVIDSLSPEVFVDKDRDIYTFIQDYYRNYGSQPSADVLCSEFPTFTDRYVECDEPIEFYIAKAKKQFLSNLLLTLSKDIAINLKGNKDPFVILDDKLRSAIAKADILATETRDDNWSSSGLDRFDEYKQIQSKHGIEGIITPFPSLNGYMQLVDGTLNYIVARQGVGKTWLLCRLAIHAHECSNKIVMFDTREMPINQIGRRLDALKFNLSYEELRKGDLNSSEEQRWNIELQKQSQLNYQPFHLLEESGGVMALASKIDKYKGGILFIDGAYMIPDDRSKNQNAPEWQRITNVMRDLKRLAKQKNIPIVVSLQFSKEASNTNGNASNIALGDVAKEADCILGLFRSEDQKNSERATIKILKNREGTEMGQIELDWLLSKGVIKEVDHDVDYSVVEPKAQQPITWDHKPIIEPVKPIQTTTQMHSSSDWDSNNTIVKQWTTQQPTQNTNASGWYMNDDGDIDF</sequence>
<dbReference type="GO" id="GO:0003678">
    <property type="term" value="F:DNA helicase activity"/>
    <property type="evidence" value="ECO:0007669"/>
    <property type="project" value="InterPro"/>
</dbReference>
<dbReference type="GO" id="GO:0005524">
    <property type="term" value="F:ATP binding"/>
    <property type="evidence" value="ECO:0007669"/>
    <property type="project" value="InterPro"/>
</dbReference>
<dbReference type="EMBL" id="LR798356">
    <property type="protein sequence ID" value="CAB5225952.1"/>
    <property type="molecule type" value="Genomic_DNA"/>
</dbReference>